<reference evidence="1" key="1">
    <citation type="submission" date="2022-04" db="EMBL/GenBank/DDBJ databases">
        <title>Chromosome-scale genome assembly of Holotrichia oblita Faldermann.</title>
        <authorList>
            <person name="Rongchong L."/>
        </authorList>
    </citation>
    <scope>NUCLEOTIDE SEQUENCE</scope>
    <source>
        <strain evidence="1">81SQS9</strain>
    </source>
</reference>
<organism evidence="1 2">
    <name type="scientific">Holotrichia oblita</name>
    <name type="common">Chafer beetle</name>
    <dbReference type="NCBI Taxonomy" id="644536"/>
    <lineage>
        <taxon>Eukaryota</taxon>
        <taxon>Metazoa</taxon>
        <taxon>Ecdysozoa</taxon>
        <taxon>Arthropoda</taxon>
        <taxon>Hexapoda</taxon>
        <taxon>Insecta</taxon>
        <taxon>Pterygota</taxon>
        <taxon>Neoptera</taxon>
        <taxon>Endopterygota</taxon>
        <taxon>Coleoptera</taxon>
        <taxon>Polyphaga</taxon>
        <taxon>Scarabaeiformia</taxon>
        <taxon>Scarabaeidae</taxon>
        <taxon>Melolonthinae</taxon>
        <taxon>Holotrichia</taxon>
    </lineage>
</organism>
<sequence length="516" mass="58857">MNTTVQYLSLQDTHLYYNSTSITSPDVGRSMWIDFSNSSLVTTHDLLSMSHRRAATVKLKFEFPFYGHLIRSVTVATGGFIFTGDYVHSWLAATQYIAPLMANFDTSISNDSSVKYIDNELEHKIFIIQCYYRTGQKLENGEWVYSINRCIEEFRQQFSNLPVTYAQLLKHIQACVIKFGEIDAVTRKPGGGAPKKRTANLIEDVQQRMEHSPKKSVATLSQQVGLSVGICHTILKKGLKLFPYQIQAISELKEIDFGTAFTVQWEKVALQESPHEGQFTFQVTLHESGDIVFAYENVPKIIKSIEDVHHPVTIGLSDAYIIDHSENYVRRKTIFEYHKVSFKKETITNWTVIYLTPLPTCLGFTDCHSCITTEIPNFKCSWCPATGRCSIGVDRYRHDWLARSCDRKQIRDATFCQMLYTSEVDYNEVIVNDRSASRNTAFASRSVHIKENVPIGVSGVVIALCLGALVLAMGMWLVYAYRNPHTTSGQILIRYRPSQWRWRRGEARYTAATIHM</sequence>
<evidence type="ECO:0000313" key="2">
    <source>
        <dbReference type="Proteomes" id="UP001056778"/>
    </source>
</evidence>
<proteinExistence type="predicted"/>
<gene>
    <name evidence="1" type="ORF">MML48_3g00005287</name>
</gene>
<evidence type="ECO:0000313" key="1">
    <source>
        <dbReference type="EMBL" id="KAI4465222.1"/>
    </source>
</evidence>
<name>A0ACB9TEK4_HOLOL</name>
<dbReference type="Proteomes" id="UP001056778">
    <property type="component" value="Chromosome 3"/>
</dbReference>
<keyword evidence="2" id="KW-1185">Reference proteome</keyword>
<accession>A0ACB9TEK4</accession>
<dbReference type="EMBL" id="CM043017">
    <property type="protein sequence ID" value="KAI4465222.1"/>
    <property type="molecule type" value="Genomic_DNA"/>
</dbReference>
<comment type="caution">
    <text evidence="1">The sequence shown here is derived from an EMBL/GenBank/DDBJ whole genome shotgun (WGS) entry which is preliminary data.</text>
</comment>
<protein>
    <submittedName>
        <fullName evidence="1">Tumor endothelial marker 7 related</fullName>
    </submittedName>
</protein>